<evidence type="ECO:0000256" key="5">
    <source>
        <dbReference type="ARBA" id="ARBA00022729"/>
    </source>
</evidence>
<dbReference type="SUPFAM" id="SSF56935">
    <property type="entry name" value="Porins"/>
    <property type="match status" value="1"/>
</dbReference>
<dbReference type="InterPro" id="IPR005017">
    <property type="entry name" value="OMPP1/FadL/TodX"/>
</dbReference>
<keyword evidence="10" id="KW-1185">Reference proteome</keyword>
<dbReference type="OrthoDB" id="19849at2"/>
<dbReference type="Pfam" id="PF03349">
    <property type="entry name" value="Toluene_X"/>
    <property type="match status" value="1"/>
</dbReference>
<comment type="caution">
    <text evidence="9">The sequence shown here is derived from an EMBL/GenBank/DDBJ whole genome shotgun (WGS) entry which is preliminary data.</text>
</comment>
<dbReference type="AlphaFoldDB" id="H3KE05"/>
<evidence type="ECO:0000256" key="6">
    <source>
        <dbReference type="ARBA" id="ARBA00023136"/>
    </source>
</evidence>
<protein>
    <submittedName>
        <fullName evidence="9">Outer membrane protein transport protein, Ompp1/FadL/TodX family</fullName>
    </submittedName>
</protein>
<dbReference type="PANTHER" id="PTHR35093:SF8">
    <property type="entry name" value="OUTER MEMBRANE PROTEIN NMB0088-RELATED"/>
    <property type="match status" value="1"/>
</dbReference>
<evidence type="ECO:0000256" key="8">
    <source>
        <dbReference type="SAM" id="SignalP"/>
    </source>
</evidence>
<feature type="signal peptide" evidence="8">
    <location>
        <begin position="1"/>
        <end position="23"/>
    </location>
</feature>
<dbReference type="RefSeq" id="WP_008541734.1">
    <property type="nucleotide sequence ID" value="NZ_JH604937.1"/>
</dbReference>
<evidence type="ECO:0000256" key="2">
    <source>
        <dbReference type="ARBA" id="ARBA00008163"/>
    </source>
</evidence>
<evidence type="ECO:0000313" key="10">
    <source>
        <dbReference type="Proteomes" id="UP000004956"/>
    </source>
</evidence>
<comment type="similarity">
    <text evidence="2">Belongs to the OmpP1/FadL family.</text>
</comment>
<keyword evidence="3" id="KW-1134">Transmembrane beta strand</keyword>
<organism evidence="9 10">
    <name type="scientific">Sutterella parvirubra YIT 11816</name>
    <dbReference type="NCBI Taxonomy" id="762967"/>
    <lineage>
        <taxon>Bacteria</taxon>
        <taxon>Pseudomonadati</taxon>
        <taxon>Pseudomonadota</taxon>
        <taxon>Betaproteobacteria</taxon>
        <taxon>Burkholderiales</taxon>
        <taxon>Sutterellaceae</taxon>
        <taxon>Sutterella</taxon>
    </lineage>
</organism>
<dbReference type="Proteomes" id="UP000004956">
    <property type="component" value="Unassembled WGS sequence"/>
</dbReference>
<dbReference type="PATRIC" id="fig|762967.3.peg.768"/>
<keyword evidence="7" id="KW-0998">Cell outer membrane</keyword>
<evidence type="ECO:0000256" key="4">
    <source>
        <dbReference type="ARBA" id="ARBA00022692"/>
    </source>
</evidence>
<dbReference type="Gene3D" id="2.40.160.60">
    <property type="entry name" value="Outer membrane protein transport protein (OMPP1/FadL/TodX)"/>
    <property type="match status" value="1"/>
</dbReference>
<evidence type="ECO:0000256" key="1">
    <source>
        <dbReference type="ARBA" id="ARBA00004571"/>
    </source>
</evidence>
<evidence type="ECO:0000256" key="3">
    <source>
        <dbReference type="ARBA" id="ARBA00022452"/>
    </source>
</evidence>
<dbReference type="PANTHER" id="PTHR35093">
    <property type="entry name" value="OUTER MEMBRANE PROTEIN NMB0088-RELATED"/>
    <property type="match status" value="1"/>
</dbReference>
<evidence type="ECO:0000313" key="9">
    <source>
        <dbReference type="EMBL" id="EHY31649.1"/>
    </source>
</evidence>
<keyword evidence="5 8" id="KW-0732">Signal</keyword>
<keyword evidence="6" id="KW-0472">Membrane</keyword>
<keyword evidence="4" id="KW-0812">Transmembrane</keyword>
<sequence length="443" mass="47864">MKNVKLAAAIAAALSAVAGTAHAAGFQLTEQSALALGRAYAGVGVDGTDISGVYYNPATMVLHKGTKVQGGGVLVGLNLDYADKKPGNDQNGRGSEQFVPHGFMTHQINDTTWVGLGITVPFGMATEYSKNWARKDHGTDAEIMVIDFNPNVAWKLTDRFSIGAGVSLQYADATLGIGADVPTLGDSIRGELEVDTWAWGWNIGAMWMPLDNLRFGVSYRSEVRHTAEGDLKVSGAGVTSGQTALQAMNGKYDGSVEMSAPAWAMATAAWDVNDMLSLYATFRWTDWSSFKQLNIESSGLDAQLGVIGNGLIQAGQTNMAQVLKKVAYGMSHITNDWRDTYMGSLGADLRVNDFWTLRGGVAYETSPIARAGTRTAIIPDANRWWFAVGSSFKWSKQFQTDVAFAHLHGVGERNLYAKDTGEKIGRFRRLDAYLIGVQAQYAF</sequence>
<proteinExistence type="inferred from homology"/>
<name>H3KE05_9BURK</name>
<dbReference type="EMBL" id="AFBQ01000131">
    <property type="protein sequence ID" value="EHY31649.1"/>
    <property type="molecule type" value="Genomic_DNA"/>
</dbReference>
<accession>H3KE05</accession>
<comment type="subcellular location">
    <subcellularLocation>
        <location evidence="1">Cell outer membrane</location>
        <topology evidence="1">Multi-pass membrane protein</topology>
    </subcellularLocation>
</comment>
<feature type="chain" id="PRO_5003588908" evidence="8">
    <location>
        <begin position="24"/>
        <end position="443"/>
    </location>
</feature>
<dbReference type="STRING" id="762967.HMPREF9440_00966"/>
<gene>
    <name evidence="9" type="ORF">HMPREF9440_00966</name>
</gene>
<evidence type="ECO:0000256" key="7">
    <source>
        <dbReference type="ARBA" id="ARBA00023237"/>
    </source>
</evidence>
<dbReference type="GO" id="GO:0009279">
    <property type="term" value="C:cell outer membrane"/>
    <property type="evidence" value="ECO:0007669"/>
    <property type="project" value="UniProtKB-SubCell"/>
</dbReference>
<reference evidence="9 10" key="1">
    <citation type="submission" date="2011-11" db="EMBL/GenBank/DDBJ databases">
        <authorList>
            <person name="Weinstock G."/>
            <person name="Sodergren E."/>
            <person name="Clifton S."/>
            <person name="Fulton L."/>
            <person name="Fulton B."/>
            <person name="Courtney L."/>
            <person name="Fronick C."/>
            <person name="Harrison M."/>
            <person name="Strong C."/>
            <person name="Farmer C."/>
            <person name="Delahaunty K."/>
            <person name="Markovic C."/>
            <person name="Hall O."/>
            <person name="Minx P."/>
            <person name="Tomlinson C."/>
            <person name="Mitreva M."/>
            <person name="Hou S."/>
            <person name="Chen J."/>
            <person name="Wollam A."/>
            <person name="Pepin K.H."/>
            <person name="Johnson M."/>
            <person name="Bhonagiri V."/>
            <person name="Zhang X."/>
            <person name="Suruliraj S."/>
            <person name="Warren W."/>
            <person name="Chinwalla A."/>
            <person name="Mardis E.R."/>
            <person name="Wilson R.K."/>
        </authorList>
    </citation>
    <scope>NUCLEOTIDE SEQUENCE [LARGE SCALE GENOMIC DNA]</scope>
    <source>
        <strain evidence="9 10">YIT 11816</strain>
    </source>
</reference>
<dbReference type="GO" id="GO:0015483">
    <property type="term" value="F:long-chain fatty acid transporting porin activity"/>
    <property type="evidence" value="ECO:0007669"/>
    <property type="project" value="TreeGrafter"/>
</dbReference>
<dbReference type="HOGENOM" id="CLU_035981_0_1_4"/>